<keyword evidence="2" id="KW-0964">Secreted</keyword>
<evidence type="ECO:0000313" key="5">
    <source>
        <dbReference type="EMBL" id="KAK8848221.1"/>
    </source>
</evidence>
<accession>A0ABR2HJ41</accession>
<comment type="subcellular location">
    <subcellularLocation>
        <location evidence="1">Secreted</location>
    </subcellularLocation>
</comment>
<evidence type="ECO:0000256" key="3">
    <source>
        <dbReference type="ARBA" id="ARBA00022729"/>
    </source>
</evidence>
<feature type="domain" description="VWFA" evidence="4">
    <location>
        <begin position="10"/>
        <end position="208"/>
    </location>
</feature>
<evidence type="ECO:0000313" key="6">
    <source>
        <dbReference type="Proteomes" id="UP001470230"/>
    </source>
</evidence>
<dbReference type="InterPro" id="IPR056861">
    <property type="entry name" value="HMCN1-like_VWA"/>
</dbReference>
<gene>
    <name evidence="5" type="ORF">M9Y10_019277</name>
</gene>
<evidence type="ECO:0000259" key="4">
    <source>
        <dbReference type="PROSITE" id="PS50234"/>
    </source>
</evidence>
<reference evidence="5 6" key="1">
    <citation type="submission" date="2024-04" db="EMBL/GenBank/DDBJ databases">
        <title>Tritrichomonas musculus Genome.</title>
        <authorList>
            <person name="Alves-Ferreira E."/>
            <person name="Grigg M."/>
            <person name="Lorenzi H."/>
            <person name="Galac M."/>
        </authorList>
    </citation>
    <scope>NUCLEOTIDE SEQUENCE [LARGE SCALE GENOMIC DNA]</scope>
    <source>
        <strain evidence="5 6">EAF2021</strain>
    </source>
</reference>
<dbReference type="Gene3D" id="3.40.50.410">
    <property type="entry name" value="von Willebrand factor, type A domain"/>
    <property type="match status" value="1"/>
</dbReference>
<evidence type="ECO:0000256" key="2">
    <source>
        <dbReference type="ARBA" id="ARBA00022525"/>
    </source>
</evidence>
<dbReference type="SUPFAM" id="SSF53300">
    <property type="entry name" value="vWA-like"/>
    <property type="match status" value="1"/>
</dbReference>
<proteinExistence type="predicted"/>
<dbReference type="PANTHER" id="PTHR47763">
    <property type="entry name" value="ALPHA-PROTEIN KINASE VWKA"/>
    <property type="match status" value="1"/>
</dbReference>
<dbReference type="Pfam" id="PF25106">
    <property type="entry name" value="VWA_4"/>
    <property type="match status" value="1"/>
</dbReference>
<dbReference type="PROSITE" id="PS50234">
    <property type="entry name" value="VWFA"/>
    <property type="match status" value="1"/>
</dbReference>
<dbReference type="InterPro" id="IPR002035">
    <property type="entry name" value="VWF_A"/>
</dbReference>
<dbReference type="PANTHER" id="PTHR47763:SF1">
    <property type="entry name" value="DUF659 DOMAIN-CONTAINING PROTEIN"/>
    <property type="match status" value="1"/>
</dbReference>
<dbReference type="InterPro" id="IPR052969">
    <property type="entry name" value="Thr-specific_kinase-like"/>
</dbReference>
<keyword evidence="6" id="KW-1185">Reference proteome</keyword>
<dbReference type="Proteomes" id="UP001470230">
    <property type="component" value="Unassembled WGS sequence"/>
</dbReference>
<dbReference type="InterPro" id="IPR036465">
    <property type="entry name" value="vWFA_dom_sf"/>
</dbReference>
<protein>
    <recommendedName>
        <fullName evidence="4">VWFA domain-containing protein</fullName>
    </recommendedName>
</protein>
<dbReference type="EMBL" id="JAPFFF010000027">
    <property type="protein sequence ID" value="KAK8848221.1"/>
    <property type="molecule type" value="Genomic_DNA"/>
</dbReference>
<organism evidence="5 6">
    <name type="scientific">Tritrichomonas musculus</name>
    <dbReference type="NCBI Taxonomy" id="1915356"/>
    <lineage>
        <taxon>Eukaryota</taxon>
        <taxon>Metamonada</taxon>
        <taxon>Parabasalia</taxon>
        <taxon>Tritrichomonadida</taxon>
        <taxon>Tritrichomonadidae</taxon>
        <taxon>Tritrichomonas</taxon>
    </lineage>
</organism>
<name>A0ABR2HJ41_9EUKA</name>
<evidence type="ECO:0000256" key="1">
    <source>
        <dbReference type="ARBA" id="ARBA00004613"/>
    </source>
</evidence>
<comment type="caution">
    <text evidence="5">The sequence shown here is derived from an EMBL/GenBank/DDBJ whole genome shotgun (WGS) entry which is preliminary data.</text>
</comment>
<keyword evidence="3" id="KW-0732">Signal</keyword>
<sequence>MSKTNQKINDVLFIIDATGSMGSAIRAAHQRATEIARSLQNTYKDVDFQFGCICYRDPVDSRGDKHETLDLTSDINKMVNFLSKIDATGGGDGPEDWVGAYQIALCEISWREGAKTIIHIADADAHGRRYCGYNNHEEETLKLEPLVFELASMRAVITGMNMNNGASTSFNECKKIYERAKGPKYVIEDFSERGGSRSIEEKIARSTMTSAHLAYDEYY</sequence>